<dbReference type="InterPro" id="IPR046346">
    <property type="entry name" value="Aminoacid_DH-like_N_sf"/>
</dbReference>
<comment type="function">
    <text evidence="7">Involved in the biosynthesis of the chorismate, which leads to the biosynthesis of aromatic amino acids. Catalyzes the reversible NADPH linked reduction of 3-dehydroshikimate (DHSA) to yield shikimate (SA).</text>
</comment>
<keyword evidence="5 7" id="KW-0560">Oxidoreductase</keyword>
<reference evidence="11" key="1">
    <citation type="submission" date="2016-08" db="EMBL/GenBank/DDBJ databases">
        <authorList>
            <person name="Varghese N."/>
            <person name="Submissions Spin"/>
        </authorList>
    </citation>
    <scope>NUCLEOTIDE SEQUENCE [LARGE SCALE GENOMIC DNA]</scope>
    <source>
        <strain evidence="11">R-53094</strain>
    </source>
</reference>
<comment type="catalytic activity">
    <reaction evidence="7">
        <text>shikimate + NADP(+) = 3-dehydroshikimate + NADPH + H(+)</text>
        <dbReference type="Rhea" id="RHEA:17737"/>
        <dbReference type="ChEBI" id="CHEBI:15378"/>
        <dbReference type="ChEBI" id="CHEBI:16630"/>
        <dbReference type="ChEBI" id="CHEBI:36208"/>
        <dbReference type="ChEBI" id="CHEBI:57783"/>
        <dbReference type="ChEBI" id="CHEBI:58349"/>
        <dbReference type="EC" id="1.1.1.25"/>
    </reaction>
</comment>
<dbReference type="InterPro" id="IPR013708">
    <property type="entry name" value="Shikimate_DH-bd_N"/>
</dbReference>
<dbReference type="Gene3D" id="3.40.50.720">
    <property type="entry name" value="NAD(P)-binding Rossmann-like Domain"/>
    <property type="match status" value="1"/>
</dbReference>
<feature type="binding site" evidence="7">
    <location>
        <position position="87"/>
    </location>
    <ligand>
        <name>shikimate</name>
        <dbReference type="ChEBI" id="CHEBI:36208"/>
    </ligand>
</feature>
<evidence type="ECO:0000256" key="7">
    <source>
        <dbReference type="HAMAP-Rule" id="MF_00222"/>
    </source>
</evidence>
<keyword evidence="11" id="KW-1185">Reference proteome</keyword>
<comment type="similarity">
    <text evidence="7">Belongs to the shikimate dehydrogenase family.</text>
</comment>
<dbReference type="GO" id="GO:0019632">
    <property type="term" value="P:shikimate metabolic process"/>
    <property type="evidence" value="ECO:0007669"/>
    <property type="project" value="InterPro"/>
</dbReference>
<comment type="caution">
    <text evidence="7">Lacks conserved residue(s) required for the propagation of feature annotation.</text>
</comment>
<feature type="domain" description="SDH C-terminal" evidence="9">
    <location>
        <begin position="235"/>
        <end position="263"/>
    </location>
</feature>
<evidence type="ECO:0000256" key="6">
    <source>
        <dbReference type="ARBA" id="ARBA00023141"/>
    </source>
</evidence>
<dbReference type="AlphaFoldDB" id="A0A1C4ADI1"/>
<evidence type="ECO:0000313" key="10">
    <source>
        <dbReference type="EMBL" id="SCB92732.1"/>
    </source>
</evidence>
<dbReference type="NCBIfam" id="TIGR00507">
    <property type="entry name" value="aroE"/>
    <property type="match status" value="1"/>
</dbReference>
<dbReference type="InterPro" id="IPR022893">
    <property type="entry name" value="Shikimate_DH_fam"/>
</dbReference>
<gene>
    <name evidence="7" type="primary">aroE</name>
    <name evidence="10" type="ORF">GA0061074_10531</name>
</gene>
<evidence type="ECO:0000256" key="3">
    <source>
        <dbReference type="ARBA" id="ARBA00022605"/>
    </source>
</evidence>
<dbReference type="CDD" id="cd01065">
    <property type="entry name" value="NAD_bind_Shikimate_DH"/>
    <property type="match status" value="1"/>
</dbReference>
<comment type="subunit">
    <text evidence="7">Homodimer.</text>
</comment>
<sequence length="270" mass="29304">MTDHYGLIGYPVEHSKSPIMHNQAFQLANIDADYQLFAIEPQNLVTGLSQLVHQGIKGLNVTMPFKQAVVPYMDEISDLSKRLGVVNTISIKNGRLFGDTTDGQGFWSTITGTPEHVIIIGTGGAAQAIIASAPAYSQVHVFNRMSNRFTAKADMLAPLLTEPLHDLTTITQYLSTADLIVNATSVGMQEEASLLSPDQFALTPPQAQVVDIIYKTSDTPFVAAAKQAKRKAMDGLPMLAGQGALSFATWTGVFPDQQRMLAVISKERRN</sequence>
<dbReference type="SUPFAM" id="SSF53223">
    <property type="entry name" value="Aminoacid dehydrogenase-like, N-terminal domain"/>
    <property type="match status" value="1"/>
</dbReference>
<dbReference type="InterPro" id="IPR011342">
    <property type="entry name" value="Shikimate_DH"/>
</dbReference>
<evidence type="ECO:0000313" key="11">
    <source>
        <dbReference type="Proteomes" id="UP000199268"/>
    </source>
</evidence>
<dbReference type="Proteomes" id="UP000199268">
    <property type="component" value="Unassembled WGS sequence"/>
</dbReference>
<evidence type="ECO:0000259" key="9">
    <source>
        <dbReference type="Pfam" id="PF18317"/>
    </source>
</evidence>
<evidence type="ECO:0000259" key="8">
    <source>
        <dbReference type="Pfam" id="PF08501"/>
    </source>
</evidence>
<organism evidence="10 11">
    <name type="scientific">Weissella bombi</name>
    <dbReference type="NCBI Taxonomy" id="1505725"/>
    <lineage>
        <taxon>Bacteria</taxon>
        <taxon>Bacillati</taxon>
        <taxon>Bacillota</taxon>
        <taxon>Bacilli</taxon>
        <taxon>Lactobacillales</taxon>
        <taxon>Lactobacillaceae</taxon>
        <taxon>Weissella</taxon>
    </lineage>
</organism>
<evidence type="ECO:0000256" key="2">
    <source>
        <dbReference type="ARBA" id="ARBA00012962"/>
    </source>
</evidence>
<dbReference type="Pfam" id="PF18317">
    <property type="entry name" value="SDH_C"/>
    <property type="match status" value="1"/>
</dbReference>
<feature type="binding site" evidence="7">
    <location>
        <position position="62"/>
    </location>
    <ligand>
        <name>shikimate</name>
        <dbReference type="ChEBI" id="CHEBI:36208"/>
    </ligand>
</feature>
<keyword evidence="4 7" id="KW-0521">NADP</keyword>
<comment type="pathway">
    <text evidence="1 7">Metabolic intermediate biosynthesis; chorismate biosynthesis; chorismate from D-erythrose 4-phosphate and phosphoenolpyruvate: step 4/7.</text>
</comment>
<protein>
    <recommendedName>
        <fullName evidence="2 7">Shikimate dehydrogenase (NADP(+))</fullName>
        <shortName evidence="7">SDH</shortName>
        <ecNumber evidence="2 7">1.1.1.25</ecNumber>
    </recommendedName>
</protein>
<dbReference type="RefSeq" id="WP_092462305.1">
    <property type="nucleotide sequence ID" value="NZ_BJEE01000005.1"/>
</dbReference>
<feature type="binding site" evidence="7">
    <location>
        <position position="78"/>
    </location>
    <ligand>
        <name>NADP(+)</name>
        <dbReference type="ChEBI" id="CHEBI:58349"/>
    </ligand>
</feature>
<feature type="binding site" evidence="7">
    <location>
        <begin position="15"/>
        <end position="17"/>
    </location>
    <ligand>
        <name>shikimate</name>
        <dbReference type="ChEBI" id="CHEBI:36208"/>
    </ligand>
</feature>
<feature type="binding site" evidence="7">
    <location>
        <position position="214"/>
    </location>
    <ligand>
        <name>shikimate</name>
        <dbReference type="ChEBI" id="CHEBI:36208"/>
    </ligand>
</feature>
<dbReference type="UniPathway" id="UPA00053">
    <property type="reaction ID" value="UER00087"/>
</dbReference>
<feature type="domain" description="Shikimate dehydrogenase substrate binding N-terminal" evidence="8">
    <location>
        <begin position="7"/>
        <end position="89"/>
    </location>
</feature>
<feature type="binding site" evidence="7">
    <location>
        <position position="102"/>
    </location>
    <ligand>
        <name>shikimate</name>
        <dbReference type="ChEBI" id="CHEBI:36208"/>
    </ligand>
</feature>
<dbReference type="GO" id="GO:0009423">
    <property type="term" value="P:chorismate biosynthetic process"/>
    <property type="evidence" value="ECO:0007669"/>
    <property type="project" value="UniProtKB-UniRule"/>
</dbReference>
<proteinExistence type="inferred from homology"/>
<dbReference type="Gene3D" id="3.40.50.10860">
    <property type="entry name" value="Leucine Dehydrogenase, chain A, domain 1"/>
    <property type="match status" value="1"/>
</dbReference>
<dbReference type="InterPro" id="IPR036291">
    <property type="entry name" value="NAD(P)-bd_dom_sf"/>
</dbReference>
<dbReference type="EMBL" id="FMAO01000005">
    <property type="protein sequence ID" value="SCB92732.1"/>
    <property type="molecule type" value="Genomic_DNA"/>
</dbReference>
<feature type="binding site" evidence="7">
    <location>
        <position position="242"/>
    </location>
    <ligand>
        <name>shikimate</name>
        <dbReference type="ChEBI" id="CHEBI:36208"/>
    </ligand>
</feature>
<dbReference type="PANTHER" id="PTHR21089:SF1">
    <property type="entry name" value="BIFUNCTIONAL 3-DEHYDROQUINATE DEHYDRATASE_SHIKIMATE DEHYDROGENASE, CHLOROPLASTIC"/>
    <property type="match status" value="1"/>
</dbReference>
<dbReference type="Pfam" id="PF08501">
    <property type="entry name" value="Shikimate_dh_N"/>
    <property type="match status" value="1"/>
</dbReference>
<dbReference type="OrthoDB" id="9792692at2"/>
<dbReference type="PANTHER" id="PTHR21089">
    <property type="entry name" value="SHIKIMATE DEHYDROGENASE"/>
    <property type="match status" value="1"/>
</dbReference>
<evidence type="ECO:0000256" key="5">
    <source>
        <dbReference type="ARBA" id="ARBA00023002"/>
    </source>
</evidence>
<dbReference type="GO" id="GO:0004764">
    <property type="term" value="F:shikimate 3-dehydrogenase (NADP+) activity"/>
    <property type="evidence" value="ECO:0007669"/>
    <property type="project" value="UniProtKB-UniRule"/>
</dbReference>
<accession>A0A1C4ADI1</accession>
<dbReference type="GO" id="GO:0009073">
    <property type="term" value="P:aromatic amino acid family biosynthetic process"/>
    <property type="evidence" value="ECO:0007669"/>
    <property type="project" value="UniProtKB-KW"/>
</dbReference>
<dbReference type="HAMAP" id="MF_00222">
    <property type="entry name" value="Shikimate_DH_AroE"/>
    <property type="match status" value="1"/>
</dbReference>
<feature type="active site" description="Proton acceptor" evidence="7">
    <location>
        <position position="66"/>
    </location>
</feature>
<feature type="binding site" evidence="7">
    <location>
        <position position="212"/>
    </location>
    <ligand>
        <name>NADP(+)</name>
        <dbReference type="ChEBI" id="CHEBI:58349"/>
    </ligand>
</feature>
<dbReference type="InterPro" id="IPR041121">
    <property type="entry name" value="SDH_C"/>
</dbReference>
<dbReference type="STRING" id="1505725.GA0061074_10531"/>
<name>A0A1C4ADI1_9LACO</name>
<evidence type="ECO:0000256" key="1">
    <source>
        <dbReference type="ARBA" id="ARBA00004871"/>
    </source>
</evidence>
<keyword evidence="3 7" id="KW-0028">Amino-acid biosynthesis</keyword>
<feature type="binding site" evidence="7">
    <location>
        <position position="235"/>
    </location>
    <ligand>
        <name>NADP(+)</name>
        <dbReference type="ChEBI" id="CHEBI:58349"/>
    </ligand>
</feature>
<dbReference type="GO" id="GO:0050661">
    <property type="term" value="F:NADP binding"/>
    <property type="evidence" value="ECO:0007669"/>
    <property type="project" value="InterPro"/>
</dbReference>
<dbReference type="EC" id="1.1.1.25" evidence="2 7"/>
<evidence type="ECO:0000256" key="4">
    <source>
        <dbReference type="ARBA" id="ARBA00022857"/>
    </source>
</evidence>
<dbReference type="SUPFAM" id="SSF51735">
    <property type="entry name" value="NAD(P)-binding Rossmann-fold domains"/>
    <property type="match status" value="1"/>
</dbReference>
<dbReference type="GO" id="GO:0005829">
    <property type="term" value="C:cytosol"/>
    <property type="evidence" value="ECO:0007669"/>
    <property type="project" value="TreeGrafter"/>
</dbReference>
<keyword evidence="6 7" id="KW-0057">Aromatic amino acid biosynthesis</keyword>
<dbReference type="GO" id="GO:0008652">
    <property type="term" value="P:amino acid biosynthetic process"/>
    <property type="evidence" value="ECO:0007669"/>
    <property type="project" value="UniProtKB-KW"/>
</dbReference>